<name>A0A2P2N173_RHIMU</name>
<dbReference type="AlphaFoldDB" id="A0A2P2N173"/>
<reference evidence="1" key="1">
    <citation type="submission" date="2018-02" db="EMBL/GenBank/DDBJ databases">
        <title>Rhizophora mucronata_Transcriptome.</title>
        <authorList>
            <person name="Meera S.P."/>
            <person name="Sreeshan A."/>
            <person name="Augustine A."/>
        </authorList>
    </citation>
    <scope>NUCLEOTIDE SEQUENCE</scope>
    <source>
        <tissue evidence="1">Leaf</tissue>
    </source>
</reference>
<accession>A0A2P2N173</accession>
<protein>
    <submittedName>
        <fullName evidence="1">Uncharacterized protein</fullName>
    </submittedName>
</protein>
<sequence>MAYSKLCDTNVSPLHGNLTSTSREHTKVPNQTWPHWLQQIQQSNQ</sequence>
<organism evidence="1">
    <name type="scientific">Rhizophora mucronata</name>
    <name type="common">Asiatic mangrove</name>
    <dbReference type="NCBI Taxonomy" id="61149"/>
    <lineage>
        <taxon>Eukaryota</taxon>
        <taxon>Viridiplantae</taxon>
        <taxon>Streptophyta</taxon>
        <taxon>Embryophyta</taxon>
        <taxon>Tracheophyta</taxon>
        <taxon>Spermatophyta</taxon>
        <taxon>Magnoliopsida</taxon>
        <taxon>eudicotyledons</taxon>
        <taxon>Gunneridae</taxon>
        <taxon>Pentapetalae</taxon>
        <taxon>rosids</taxon>
        <taxon>fabids</taxon>
        <taxon>Malpighiales</taxon>
        <taxon>Rhizophoraceae</taxon>
        <taxon>Rhizophora</taxon>
    </lineage>
</organism>
<proteinExistence type="predicted"/>
<evidence type="ECO:0000313" key="1">
    <source>
        <dbReference type="EMBL" id="MBX36191.1"/>
    </source>
</evidence>
<dbReference type="EMBL" id="GGEC01055707">
    <property type="protein sequence ID" value="MBX36191.1"/>
    <property type="molecule type" value="Transcribed_RNA"/>
</dbReference>